<dbReference type="Pfam" id="PF20112">
    <property type="entry name" value="DUF6502"/>
    <property type="match status" value="1"/>
</dbReference>
<reference evidence="1 2" key="1">
    <citation type="submission" date="2020-03" db="EMBL/GenBank/DDBJ databases">
        <title>Genomic Encyclopedia of Type Strains, Phase IV (KMG-IV): sequencing the most valuable type-strain genomes for metagenomic binning, comparative biology and taxonomic classification.</title>
        <authorList>
            <person name="Goeker M."/>
        </authorList>
    </citation>
    <scope>NUCLEOTIDE SEQUENCE [LARGE SCALE GENOMIC DNA]</scope>
    <source>
        <strain evidence="1 2">DSM 103870</strain>
    </source>
</reference>
<dbReference type="Proteomes" id="UP001429580">
    <property type="component" value="Unassembled WGS sequence"/>
</dbReference>
<protein>
    <submittedName>
        <fullName evidence="1">Uncharacterized protein</fullName>
    </submittedName>
</protein>
<sequence>MTDVRRDQLPDAGRLHRPLEAILRPIVKLCIRSGLTYPALAKLLCALYVNVAEHEFGIPGKSQTDSRVSLLTGINRKEVARLRGAGAPVHKAPASVSRTSQIVAQWLASSRFTDADGNPLPLPRQPVDNAPSFEELVALVTRDVHPRSVLDEWIDRGIAAVDEHDRVQLREEAFAPRPDDERKLYYFSRNLHDHVSAAAANIGVEKPPFFERAVHYDGLSVQMAAQLEAFSRKLGMDALQKANREAHKMAGQQQAGNARWIFGIYIYRETGDEDAAGAPGNGETE</sequence>
<dbReference type="RefSeq" id="WP_166954004.1">
    <property type="nucleotide sequence ID" value="NZ_JAASQI010000007.1"/>
</dbReference>
<evidence type="ECO:0000313" key="1">
    <source>
        <dbReference type="EMBL" id="NIJ59021.1"/>
    </source>
</evidence>
<keyword evidence="2" id="KW-1185">Reference proteome</keyword>
<comment type="caution">
    <text evidence="1">The sequence shown here is derived from an EMBL/GenBank/DDBJ whole genome shotgun (WGS) entry which is preliminary data.</text>
</comment>
<accession>A0ABX0V1E4</accession>
<dbReference type="EMBL" id="JAASQI010000007">
    <property type="protein sequence ID" value="NIJ59021.1"/>
    <property type="molecule type" value="Genomic_DNA"/>
</dbReference>
<organism evidence="1 2">
    <name type="scientific">Pseudochelatococcus lubricantis</name>
    <dbReference type="NCBI Taxonomy" id="1538102"/>
    <lineage>
        <taxon>Bacteria</taxon>
        <taxon>Pseudomonadati</taxon>
        <taxon>Pseudomonadota</taxon>
        <taxon>Alphaproteobacteria</taxon>
        <taxon>Hyphomicrobiales</taxon>
        <taxon>Chelatococcaceae</taxon>
        <taxon>Pseudochelatococcus</taxon>
    </lineage>
</organism>
<name>A0ABX0V1E4_9HYPH</name>
<evidence type="ECO:0000313" key="2">
    <source>
        <dbReference type="Proteomes" id="UP001429580"/>
    </source>
</evidence>
<dbReference type="InterPro" id="IPR045445">
    <property type="entry name" value="DUF6502"/>
</dbReference>
<proteinExistence type="predicted"/>
<gene>
    <name evidence="1" type="ORF">FHS82_002876</name>
</gene>